<gene>
    <name evidence="1" type="ORF">IHE45_13G052100</name>
</gene>
<dbReference type="EMBL" id="CM037023">
    <property type="protein sequence ID" value="KAH7665742.1"/>
    <property type="molecule type" value="Genomic_DNA"/>
</dbReference>
<evidence type="ECO:0000313" key="1">
    <source>
        <dbReference type="EMBL" id="KAH7665742.1"/>
    </source>
</evidence>
<proteinExistence type="predicted"/>
<protein>
    <submittedName>
        <fullName evidence="1">Plant organelle RNA recognition domain-containing protein</fullName>
    </submittedName>
</protein>
<name>A0ACB7UXZ2_DIOAL</name>
<keyword evidence="2" id="KW-1185">Reference proteome</keyword>
<comment type="caution">
    <text evidence="1">The sequence shown here is derived from an EMBL/GenBank/DDBJ whole genome shotgun (WGS) entry which is preliminary data.</text>
</comment>
<dbReference type="Proteomes" id="UP000827976">
    <property type="component" value="Chromosome 13"/>
</dbReference>
<organism evidence="1 2">
    <name type="scientific">Dioscorea alata</name>
    <name type="common">Purple yam</name>
    <dbReference type="NCBI Taxonomy" id="55571"/>
    <lineage>
        <taxon>Eukaryota</taxon>
        <taxon>Viridiplantae</taxon>
        <taxon>Streptophyta</taxon>
        <taxon>Embryophyta</taxon>
        <taxon>Tracheophyta</taxon>
        <taxon>Spermatophyta</taxon>
        <taxon>Magnoliopsida</taxon>
        <taxon>Liliopsida</taxon>
        <taxon>Dioscoreales</taxon>
        <taxon>Dioscoreaceae</taxon>
        <taxon>Dioscorea</taxon>
    </lineage>
</organism>
<sequence>MLSKNNEHPQAHSTMKITRPPPCTLIPTPPFFFLSCRSLTKVRLKWVKNRGLDHIIDRDTGIKAAILLKDAIKRSPSSLLPARHLSPLQKPLGLTIPVLRFLRRYPTLFLPSSHPRFPSLPSFSLSPAALLLDRQESAATSSVDASHRLTRLLMMSRSRSLPLPTIHSLRYDLGLPADFADSDLFHVSRRSDGIPCLVLNSWRDDLAVSELQRRHLGTINSPSYRDLKRMPISFPMRFPRGYGSMNKVKAWMEEFHRLPYISPYEDSSGIDPESDLMEKRVVGVLHEVLSLMIHKKTKRNYLRGLREELNLPHRFTRVFTRYPGIFYLSLKCKTTTLVLREGYERGKLVEPHPIALVRNKYYYVMRTGVLYRGKGLTRLALEEDDPLGINGSEDRMGEEVMVSDADEEEECESAGSDECYEMSSSGSDLESDLGSDEY</sequence>
<accession>A0ACB7UXZ2</accession>
<evidence type="ECO:0000313" key="2">
    <source>
        <dbReference type="Proteomes" id="UP000827976"/>
    </source>
</evidence>
<reference evidence="2" key="1">
    <citation type="journal article" date="2022" name="Nat. Commun.">
        <title>Chromosome evolution and the genetic basis of agronomically important traits in greater yam.</title>
        <authorList>
            <person name="Bredeson J.V."/>
            <person name="Lyons J.B."/>
            <person name="Oniyinde I.O."/>
            <person name="Okereke N.R."/>
            <person name="Kolade O."/>
            <person name="Nnabue I."/>
            <person name="Nwadili C.O."/>
            <person name="Hribova E."/>
            <person name="Parker M."/>
            <person name="Nwogha J."/>
            <person name="Shu S."/>
            <person name="Carlson J."/>
            <person name="Kariba R."/>
            <person name="Muthemba S."/>
            <person name="Knop K."/>
            <person name="Barton G.J."/>
            <person name="Sherwood A.V."/>
            <person name="Lopez-Montes A."/>
            <person name="Asiedu R."/>
            <person name="Jamnadass R."/>
            <person name="Muchugi A."/>
            <person name="Goodstein D."/>
            <person name="Egesi C.N."/>
            <person name="Featherston J."/>
            <person name="Asfaw A."/>
            <person name="Simpson G.G."/>
            <person name="Dolezel J."/>
            <person name="Hendre P.S."/>
            <person name="Van Deynze A."/>
            <person name="Kumar P.L."/>
            <person name="Obidiegwu J.E."/>
            <person name="Bhattacharjee R."/>
            <person name="Rokhsar D.S."/>
        </authorList>
    </citation>
    <scope>NUCLEOTIDE SEQUENCE [LARGE SCALE GENOMIC DNA]</scope>
    <source>
        <strain evidence="2">cv. TDa95/00328</strain>
    </source>
</reference>